<proteinExistence type="predicted"/>
<feature type="region of interest" description="Disordered" evidence="7">
    <location>
        <begin position="1"/>
        <end position="29"/>
    </location>
</feature>
<keyword evidence="6" id="KW-0325">Glycoprotein</keyword>
<dbReference type="EMBL" id="JAOQBH010000007">
    <property type="protein sequence ID" value="KAJ4133455.1"/>
    <property type="molecule type" value="Genomic_DNA"/>
</dbReference>
<comment type="subcellular location">
    <subcellularLocation>
        <location evidence="1">Membrane</location>
        <topology evidence="1">Multi-pass membrane protein</topology>
    </subcellularLocation>
</comment>
<feature type="transmembrane region" description="Helical" evidence="8">
    <location>
        <begin position="347"/>
        <end position="367"/>
    </location>
</feature>
<dbReference type="SUPFAM" id="SSF103473">
    <property type="entry name" value="MFS general substrate transporter"/>
    <property type="match status" value="2"/>
</dbReference>
<feature type="compositionally biased region" description="Basic and acidic residues" evidence="7">
    <location>
        <begin position="7"/>
        <end position="16"/>
    </location>
</feature>
<dbReference type="InterPro" id="IPR011701">
    <property type="entry name" value="MFS"/>
</dbReference>
<evidence type="ECO:0000313" key="10">
    <source>
        <dbReference type="Proteomes" id="UP001152024"/>
    </source>
</evidence>
<dbReference type="Pfam" id="PF07690">
    <property type="entry name" value="MFS_1"/>
    <property type="match status" value="1"/>
</dbReference>
<evidence type="ECO:0000256" key="6">
    <source>
        <dbReference type="ARBA" id="ARBA00023180"/>
    </source>
</evidence>
<keyword evidence="4 8" id="KW-1133">Transmembrane helix</keyword>
<dbReference type="PANTHER" id="PTHR43791:SF103">
    <property type="entry name" value="MAJOR FACILITATOR SUPERFAMILY (MFS) PROFILE DOMAIN-CONTAINING PROTEIN-RELATED"/>
    <property type="match status" value="1"/>
</dbReference>
<dbReference type="Proteomes" id="UP001152024">
    <property type="component" value="Unassembled WGS sequence"/>
</dbReference>
<reference evidence="9" key="1">
    <citation type="submission" date="2022-09" db="EMBL/GenBank/DDBJ databases">
        <title>Fusarium specimens isolated from Avocado Roots.</title>
        <authorList>
            <person name="Stajich J."/>
            <person name="Roper C."/>
            <person name="Heimlech-Rivalta G."/>
        </authorList>
    </citation>
    <scope>NUCLEOTIDE SEQUENCE</scope>
    <source>
        <strain evidence="9">CF00095</strain>
    </source>
</reference>
<keyword evidence="2" id="KW-0813">Transport</keyword>
<keyword evidence="3 8" id="KW-0812">Transmembrane</keyword>
<protein>
    <recommendedName>
        <fullName evidence="11">Major facilitator superfamily (MFS) profile domain-containing protein</fullName>
    </recommendedName>
</protein>
<feature type="transmembrane region" description="Helical" evidence="8">
    <location>
        <begin position="152"/>
        <end position="170"/>
    </location>
</feature>
<feature type="transmembrane region" description="Helical" evidence="8">
    <location>
        <begin position="215"/>
        <end position="235"/>
    </location>
</feature>
<evidence type="ECO:0000256" key="2">
    <source>
        <dbReference type="ARBA" id="ARBA00022448"/>
    </source>
</evidence>
<gene>
    <name evidence="9" type="ORF">NW768_005041</name>
</gene>
<evidence type="ECO:0008006" key="11">
    <source>
        <dbReference type="Google" id="ProtNLM"/>
    </source>
</evidence>
<feature type="transmembrane region" description="Helical" evidence="8">
    <location>
        <begin position="120"/>
        <end position="140"/>
    </location>
</feature>
<evidence type="ECO:0000256" key="5">
    <source>
        <dbReference type="ARBA" id="ARBA00023136"/>
    </source>
</evidence>
<keyword evidence="10" id="KW-1185">Reference proteome</keyword>
<dbReference type="InterPro" id="IPR036259">
    <property type="entry name" value="MFS_trans_sf"/>
</dbReference>
<evidence type="ECO:0000313" key="9">
    <source>
        <dbReference type="EMBL" id="KAJ4133455.1"/>
    </source>
</evidence>
<evidence type="ECO:0000256" key="3">
    <source>
        <dbReference type="ARBA" id="ARBA00022692"/>
    </source>
</evidence>
<keyword evidence="5 8" id="KW-0472">Membrane</keyword>
<sequence>MSSINETTDHEGHEPTSRTSIHHQRPERQPDVLSTISEEFDAEEEESLVKKLDLFILPIMAIVYFFQYLDKNSISYAAVFGLITDLELKNREFSWAVSMFYVGQLISQYPTAYALSYSHIIRFISMTVVGSGVIEMCIAASISFPFIAGYRFFLGAYQAAVSPAFIILTSKWYRPHEHPMRVATWISMNGISQTIGGLLMFVLGDVDIGIGSWRVMFLVFGGLTVLSGILFIIIIPENTATAWFLNKRERSIATRRLAIDRNKGDPKNFDIGQLREALLSPLSWLYVLMAFCIASTNPITKVTSLNVQGNTKKSIVGAGFFVAYSVGSIVGPQVWGAEDDHQYLAGPIFTVVNWAMLILVLLIYLMMVRRENKIRDREASKELEESRAVGQDVRDQILVGVSEHWELTDGQDKRFRYST</sequence>
<organism evidence="9 10">
    <name type="scientific">Fusarium equiseti</name>
    <name type="common">Fusarium scirpi</name>
    <dbReference type="NCBI Taxonomy" id="61235"/>
    <lineage>
        <taxon>Eukaryota</taxon>
        <taxon>Fungi</taxon>
        <taxon>Dikarya</taxon>
        <taxon>Ascomycota</taxon>
        <taxon>Pezizomycotina</taxon>
        <taxon>Sordariomycetes</taxon>
        <taxon>Hypocreomycetidae</taxon>
        <taxon>Hypocreales</taxon>
        <taxon>Nectriaceae</taxon>
        <taxon>Fusarium</taxon>
        <taxon>Fusarium incarnatum-equiseti species complex</taxon>
    </lineage>
</organism>
<accession>A0ABQ8RE82</accession>
<dbReference type="PANTHER" id="PTHR43791">
    <property type="entry name" value="PERMEASE-RELATED"/>
    <property type="match status" value="1"/>
</dbReference>
<comment type="caution">
    <text evidence="9">The sequence shown here is derived from an EMBL/GenBank/DDBJ whole genome shotgun (WGS) entry which is preliminary data.</text>
</comment>
<evidence type="ECO:0000256" key="4">
    <source>
        <dbReference type="ARBA" id="ARBA00022989"/>
    </source>
</evidence>
<feature type="transmembrane region" description="Helical" evidence="8">
    <location>
        <begin position="182"/>
        <end position="203"/>
    </location>
</feature>
<name>A0ABQ8RE82_FUSEQ</name>
<feature type="transmembrane region" description="Helical" evidence="8">
    <location>
        <begin position="315"/>
        <end position="335"/>
    </location>
</feature>
<evidence type="ECO:0000256" key="7">
    <source>
        <dbReference type="SAM" id="MobiDB-lite"/>
    </source>
</evidence>
<evidence type="ECO:0000256" key="1">
    <source>
        <dbReference type="ARBA" id="ARBA00004141"/>
    </source>
</evidence>
<dbReference type="Gene3D" id="1.20.1250.20">
    <property type="entry name" value="MFS general substrate transporter like domains"/>
    <property type="match status" value="1"/>
</dbReference>
<evidence type="ECO:0000256" key="8">
    <source>
        <dbReference type="SAM" id="Phobius"/>
    </source>
</evidence>